<comment type="similarity">
    <text evidence="5">Belongs to the class I-like SAM-binding methyltransferase superfamily. RsmB/NOP family.</text>
</comment>
<comment type="caution">
    <text evidence="8">The sequence shown here is derived from an EMBL/GenBank/DDBJ whole genome shotgun (WGS) entry which is preliminary data.</text>
</comment>
<evidence type="ECO:0000313" key="8">
    <source>
        <dbReference type="EMBL" id="GBG25801.1"/>
    </source>
</evidence>
<feature type="binding site" evidence="5">
    <location>
        <position position="210"/>
    </location>
    <ligand>
        <name>S-adenosyl-L-methionine</name>
        <dbReference type="ChEBI" id="CHEBI:59789"/>
    </ligand>
</feature>
<evidence type="ECO:0000256" key="3">
    <source>
        <dbReference type="ARBA" id="ARBA00022691"/>
    </source>
</evidence>
<name>A0A2R5GCB7_9STRA</name>
<dbReference type="AlphaFoldDB" id="A0A2R5GCB7"/>
<dbReference type="GO" id="GO:0008173">
    <property type="term" value="F:RNA methyltransferase activity"/>
    <property type="evidence" value="ECO:0007669"/>
    <property type="project" value="InterPro"/>
</dbReference>
<proteinExistence type="inferred from homology"/>
<feature type="domain" description="SAM-dependent MTase RsmB/NOP-type" evidence="7">
    <location>
        <begin position="63"/>
        <end position="421"/>
    </location>
</feature>
<evidence type="ECO:0000256" key="4">
    <source>
        <dbReference type="ARBA" id="ARBA00022884"/>
    </source>
</evidence>
<gene>
    <name evidence="8" type="ORF">FCC1311_020202</name>
</gene>
<feature type="binding site" evidence="5">
    <location>
        <position position="177"/>
    </location>
    <ligand>
        <name>S-adenosyl-L-methionine</name>
        <dbReference type="ChEBI" id="CHEBI:59789"/>
    </ligand>
</feature>
<dbReference type="InterPro" id="IPR049560">
    <property type="entry name" value="MeTrfase_RsmB-F_NOP2_cat"/>
</dbReference>
<reference evidence="8 9" key="1">
    <citation type="submission" date="2017-12" db="EMBL/GenBank/DDBJ databases">
        <title>Sequencing, de novo assembly and annotation of complete genome of a new Thraustochytrid species, strain FCC1311.</title>
        <authorList>
            <person name="Sedici K."/>
            <person name="Godart F."/>
            <person name="Aiese Cigliano R."/>
            <person name="Sanseverino W."/>
            <person name="Barakat M."/>
            <person name="Ortet P."/>
            <person name="Marechal E."/>
            <person name="Cagnac O."/>
            <person name="Amato A."/>
        </authorList>
    </citation>
    <scope>NUCLEOTIDE SEQUENCE [LARGE SCALE GENOMIC DNA]</scope>
</reference>
<dbReference type="InterPro" id="IPR023267">
    <property type="entry name" value="RCMT"/>
</dbReference>
<evidence type="ECO:0000313" key="9">
    <source>
        <dbReference type="Proteomes" id="UP000241890"/>
    </source>
</evidence>
<evidence type="ECO:0000256" key="1">
    <source>
        <dbReference type="ARBA" id="ARBA00022603"/>
    </source>
</evidence>
<feature type="compositionally biased region" description="Low complexity" evidence="6">
    <location>
        <begin position="27"/>
        <end position="39"/>
    </location>
</feature>
<dbReference type="Gene3D" id="3.40.50.150">
    <property type="entry name" value="Vaccinia Virus protein VP39"/>
    <property type="match status" value="1"/>
</dbReference>
<feature type="region of interest" description="Disordered" evidence="6">
    <location>
        <begin position="1"/>
        <end position="39"/>
    </location>
</feature>
<dbReference type="InterPro" id="IPR001678">
    <property type="entry name" value="MeTrfase_RsmB-F_NOP2_dom"/>
</dbReference>
<feature type="active site" description="Nucleophile" evidence="5">
    <location>
        <position position="351"/>
    </location>
</feature>
<dbReference type="SUPFAM" id="SSF53335">
    <property type="entry name" value="S-adenosyl-L-methionine-dependent methyltransferases"/>
    <property type="match status" value="1"/>
</dbReference>
<dbReference type="Proteomes" id="UP000241890">
    <property type="component" value="Unassembled WGS sequence"/>
</dbReference>
<organism evidence="8 9">
    <name type="scientific">Hondaea fermentalgiana</name>
    <dbReference type="NCBI Taxonomy" id="2315210"/>
    <lineage>
        <taxon>Eukaryota</taxon>
        <taxon>Sar</taxon>
        <taxon>Stramenopiles</taxon>
        <taxon>Bigyra</taxon>
        <taxon>Labyrinthulomycetes</taxon>
        <taxon>Thraustochytrida</taxon>
        <taxon>Thraustochytriidae</taxon>
        <taxon>Hondaea</taxon>
    </lineage>
</organism>
<dbReference type="GO" id="GO:0003723">
    <property type="term" value="F:RNA binding"/>
    <property type="evidence" value="ECO:0007669"/>
    <property type="project" value="UniProtKB-UniRule"/>
</dbReference>
<comment type="caution">
    <text evidence="5">Lacks conserved residue(s) required for the propagation of feature annotation.</text>
</comment>
<keyword evidence="2 5" id="KW-0808">Transferase</keyword>
<keyword evidence="9" id="KW-1185">Reference proteome</keyword>
<evidence type="ECO:0000256" key="6">
    <source>
        <dbReference type="SAM" id="MobiDB-lite"/>
    </source>
</evidence>
<dbReference type="OrthoDB" id="427002at2759"/>
<dbReference type="PANTHER" id="PTHR22807">
    <property type="entry name" value="NOP2 YEAST -RELATED NOL1/NOP2/FMU SUN DOMAIN-CONTAINING"/>
    <property type="match status" value="1"/>
</dbReference>
<sequence>MSEPLSIATEPRAPAERAGSGSGSGSGSDPAAAASSSSAGRRHEAALETFVAGLGLDATWYARETEAAKKLKRYVRVNPRKTTVSKLLAKAAEGLVGAQAVEGCAGFLGLDGETRLKGVHAYEDGEVYGMDLASGLAVKALALKPGMSALDLCAAPGAKMCMMADEMEHKGLLVGVDASAHRSRTCASLLKKYRVAEKLENWQCMLVEADGVTFSHVEPLTIVWDNEADEMMCSAPPGGKRKRRLNKSGRRMLARRRLENGVADASTVSTAWEFDRVLVDAECTHDGSIKHMLKYAEGGFFGENALEEKFIGADLVKDSTGAQTLEELQRGLLLNGFRRLAPGGVLVYSTCSFSEAQNENIVRYLLEHAEFAPQARLEDLDACAMFQCASPLSSKSLPGTLRFTPTHSGTSGLFLAKISKQSKAT</sequence>
<keyword evidence="1 5" id="KW-0489">Methyltransferase</keyword>
<protein>
    <submittedName>
        <fullName evidence="8">tRNA cytosine34-C5-methyltransferase</fullName>
    </submittedName>
</protein>
<dbReference type="PRINTS" id="PR02008">
    <property type="entry name" value="RCMTFAMILY"/>
</dbReference>
<feature type="binding site" evidence="5">
    <location>
        <position position="280"/>
    </location>
    <ligand>
        <name>S-adenosyl-L-methionine</name>
        <dbReference type="ChEBI" id="CHEBI:59789"/>
    </ligand>
</feature>
<dbReference type="Pfam" id="PF01189">
    <property type="entry name" value="Methyltr_RsmB-F"/>
    <property type="match status" value="2"/>
</dbReference>
<dbReference type="InterPro" id="IPR029063">
    <property type="entry name" value="SAM-dependent_MTases_sf"/>
</dbReference>
<dbReference type="InParanoid" id="A0A2R5GCB7"/>
<evidence type="ECO:0000256" key="2">
    <source>
        <dbReference type="ARBA" id="ARBA00022679"/>
    </source>
</evidence>
<evidence type="ECO:0000256" key="5">
    <source>
        <dbReference type="PROSITE-ProRule" id="PRU01023"/>
    </source>
</evidence>
<keyword evidence="3 5" id="KW-0949">S-adenosyl-L-methionine</keyword>
<evidence type="ECO:0000259" key="7">
    <source>
        <dbReference type="PROSITE" id="PS51686"/>
    </source>
</evidence>
<dbReference type="EMBL" id="BEYU01000015">
    <property type="protein sequence ID" value="GBG25801.1"/>
    <property type="molecule type" value="Genomic_DNA"/>
</dbReference>
<accession>A0A2R5GCB7</accession>
<keyword evidence="4 5" id="KW-0694">RNA-binding</keyword>
<dbReference type="PROSITE" id="PS51686">
    <property type="entry name" value="SAM_MT_RSMB_NOP"/>
    <property type="match status" value="1"/>
</dbReference>
<dbReference type="GO" id="GO:0001510">
    <property type="term" value="P:RNA methylation"/>
    <property type="evidence" value="ECO:0007669"/>
    <property type="project" value="InterPro"/>
</dbReference>
<dbReference type="PANTHER" id="PTHR22807:SF16">
    <property type="entry name" value="SAM-DEPENDENT MTASE RSMB_NOP-TYPE DOMAIN-CONTAINING PROTEIN"/>
    <property type="match status" value="1"/>
</dbReference>